<evidence type="ECO:0000256" key="3">
    <source>
        <dbReference type="ARBA" id="ARBA00022801"/>
    </source>
</evidence>
<dbReference type="PROSITE" id="PS51910">
    <property type="entry name" value="GH18_2"/>
    <property type="match status" value="1"/>
</dbReference>
<dbReference type="InterPro" id="IPR001223">
    <property type="entry name" value="Glyco_hydro18_cat"/>
</dbReference>
<evidence type="ECO:0000256" key="2">
    <source>
        <dbReference type="ARBA" id="ARBA00012729"/>
    </source>
</evidence>
<keyword evidence="3 6" id="KW-0378">Hydrolase</keyword>
<name>A0ABX2F209_9PSEU</name>
<keyword evidence="4" id="KW-0624">Polysaccharide degradation</keyword>
<evidence type="ECO:0000256" key="7">
    <source>
        <dbReference type="RuleBase" id="RU004453"/>
    </source>
</evidence>
<dbReference type="PANTHER" id="PTHR11177:SF317">
    <property type="entry name" value="CHITINASE 12-RELATED"/>
    <property type="match status" value="1"/>
</dbReference>
<dbReference type="InterPro" id="IPR017853">
    <property type="entry name" value="GH"/>
</dbReference>
<dbReference type="PANTHER" id="PTHR11177">
    <property type="entry name" value="CHITINASE"/>
    <property type="match status" value="1"/>
</dbReference>
<dbReference type="Proteomes" id="UP000763557">
    <property type="component" value="Unassembled WGS sequence"/>
</dbReference>
<dbReference type="SUPFAM" id="SSF54556">
    <property type="entry name" value="Chitinase insertion domain"/>
    <property type="match status" value="1"/>
</dbReference>
<keyword evidence="4" id="KW-0146">Chitin degradation</keyword>
<evidence type="ECO:0000256" key="5">
    <source>
        <dbReference type="ARBA" id="ARBA00023295"/>
    </source>
</evidence>
<feature type="domain" description="GH18" evidence="9">
    <location>
        <begin position="36"/>
        <end position="432"/>
    </location>
</feature>
<dbReference type="Gene3D" id="3.20.20.80">
    <property type="entry name" value="Glycosidases"/>
    <property type="match status" value="1"/>
</dbReference>
<dbReference type="SUPFAM" id="SSF51445">
    <property type="entry name" value="(Trans)glycosidases"/>
    <property type="match status" value="1"/>
</dbReference>
<accession>A0ABX2F209</accession>
<dbReference type="InterPro" id="IPR050314">
    <property type="entry name" value="Glycosyl_Hydrlase_18"/>
</dbReference>
<organism evidence="10 11">
    <name type="scientific">Kibdelosporangium persicum</name>
    <dbReference type="NCBI Taxonomy" id="2698649"/>
    <lineage>
        <taxon>Bacteria</taxon>
        <taxon>Bacillati</taxon>
        <taxon>Actinomycetota</taxon>
        <taxon>Actinomycetes</taxon>
        <taxon>Pseudonocardiales</taxon>
        <taxon>Pseudonocardiaceae</taxon>
        <taxon>Kibdelosporangium</taxon>
    </lineage>
</organism>
<evidence type="ECO:0000256" key="4">
    <source>
        <dbReference type="ARBA" id="ARBA00023024"/>
    </source>
</evidence>
<dbReference type="EC" id="3.2.1.14" evidence="2"/>
<evidence type="ECO:0000256" key="1">
    <source>
        <dbReference type="ARBA" id="ARBA00000822"/>
    </source>
</evidence>
<comment type="catalytic activity">
    <reaction evidence="1">
        <text>Random endo-hydrolysis of N-acetyl-beta-D-glucosaminide (1-&gt;4)-beta-linkages in chitin and chitodextrins.</text>
        <dbReference type="EC" id="3.2.1.14"/>
    </reaction>
</comment>
<feature type="chain" id="PRO_5047347575" description="chitinase" evidence="8">
    <location>
        <begin position="29"/>
        <end position="432"/>
    </location>
</feature>
<dbReference type="Pfam" id="PF00704">
    <property type="entry name" value="Glyco_hydro_18"/>
    <property type="match status" value="1"/>
</dbReference>
<dbReference type="InterPro" id="IPR001579">
    <property type="entry name" value="Glyco_hydro_18_chit_AS"/>
</dbReference>
<dbReference type="PROSITE" id="PS01095">
    <property type="entry name" value="GH18_1"/>
    <property type="match status" value="1"/>
</dbReference>
<keyword evidence="5 6" id="KW-0326">Glycosidase</keyword>
<dbReference type="EMBL" id="JAAATY010000006">
    <property type="protein sequence ID" value="NRN65351.1"/>
    <property type="molecule type" value="Genomic_DNA"/>
</dbReference>
<dbReference type="RefSeq" id="WP_173129193.1">
    <property type="nucleotide sequence ID" value="NZ_CBCSGW010000005.1"/>
</dbReference>
<dbReference type="Gene3D" id="3.10.50.10">
    <property type="match status" value="1"/>
</dbReference>
<gene>
    <name evidence="10" type="ORF">GC106_25620</name>
</gene>
<evidence type="ECO:0000313" key="10">
    <source>
        <dbReference type="EMBL" id="NRN65351.1"/>
    </source>
</evidence>
<keyword evidence="8" id="KW-0732">Signal</keyword>
<comment type="similarity">
    <text evidence="7">Belongs to the glycosyl hydrolase 18 family.</text>
</comment>
<comment type="caution">
    <text evidence="10">The sequence shown here is derived from an EMBL/GenBank/DDBJ whole genome shotgun (WGS) entry which is preliminary data.</text>
</comment>
<reference evidence="10 11" key="1">
    <citation type="submission" date="2020-01" db="EMBL/GenBank/DDBJ databases">
        <title>Kibdelosporangium persica a novel Actinomycetes from a hot desert in Iran.</title>
        <authorList>
            <person name="Safaei N."/>
            <person name="Zaburannyi N."/>
            <person name="Mueller R."/>
            <person name="Wink J."/>
        </authorList>
    </citation>
    <scope>NUCLEOTIDE SEQUENCE [LARGE SCALE GENOMIC DNA]</scope>
    <source>
        <strain evidence="10 11">4NS15</strain>
    </source>
</reference>
<evidence type="ECO:0000259" key="9">
    <source>
        <dbReference type="PROSITE" id="PS51910"/>
    </source>
</evidence>
<dbReference type="InterPro" id="IPR011583">
    <property type="entry name" value="Chitinase_II/V-like_cat"/>
</dbReference>
<protein>
    <recommendedName>
        <fullName evidence="2">chitinase</fullName>
        <ecNumber evidence="2">3.2.1.14</ecNumber>
    </recommendedName>
</protein>
<evidence type="ECO:0000313" key="11">
    <source>
        <dbReference type="Proteomes" id="UP000763557"/>
    </source>
</evidence>
<keyword evidence="4" id="KW-0119">Carbohydrate metabolism</keyword>
<dbReference type="CDD" id="cd06548">
    <property type="entry name" value="GH18_chitinase"/>
    <property type="match status" value="1"/>
</dbReference>
<feature type="signal peptide" evidence="8">
    <location>
        <begin position="1"/>
        <end position="28"/>
    </location>
</feature>
<dbReference type="InterPro" id="IPR029070">
    <property type="entry name" value="Chitinase_insertion_sf"/>
</dbReference>
<evidence type="ECO:0000256" key="8">
    <source>
        <dbReference type="SAM" id="SignalP"/>
    </source>
</evidence>
<keyword evidence="11" id="KW-1185">Reference proteome</keyword>
<proteinExistence type="inferred from homology"/>
<dbReference type="SMART" id="SM00636">
    <property type="entry name" value="Glyco_18"/>
    <property type="match status" value="1"/>
</dbReference>
<sequence length="432" mass="47764">MSRKRWGAAIVAGALSIGLSVAVSPAQAHDHGSGGARTVGYYTQWSIYDRNIPLKYLVDNGTAARLTHLNYAFSFLDEQGKCVSSDAWADYQRPFPAEQAVNGKADEAGQALMGNLNQIKQLKQKFPKLRAYISIGGWTGSKYFSNAALTAESRAAHVKSCVDMWLKGNLPGLPAGAAKGVFDGVDLDWEWPSTDGAPGNIVRPEDKRNFTKLLFEYRVQLLKLGFTDRRTYDLTAFLPANRGALDRGYEVKTIFKLLTFATVQGYDYHGTWEQITNQQSAIRTPEGDPTSPPDSSEIVVDAYLERGAPKNKIVFGVPFYGRGWTGVTNQNNGLFQQSTGPAPATFEPGADDYRVLKNLVGKDGYQLHRDDKAGHAWLFNGTTFWTFDDPTEIKRKARFIRDRRLGGAMIWSLDGDTTDGELIKALDSGLRR</sequence>
<evidence type="ECO:0000256" key="6">
    <source>
        <dbReference type="RuleBase" id="RU000489"/>
    </source>
</evidence>